<dbReference type="Proteomes" id="UP001139410">
    <property type="component" value="Unassembled WGS sequence"/>
</dbReference>
<reference evidence="2" key="1">
    <citation type="submission" date="2022-01" db="EMBL/GenBank/DDBJ databases">
        <authorList>
            <person name="Jo J.-H."/>
            <person name="Im W.-T."/>
        </authorList>
    </citation>
    <scope>NUCLEOTIDE SEQUENCE</scope>
    <source>
        <strain evidence="2">G124</strain>
    </source>
</reference>
<accession>A0A9X1TW29</accession>
<feature type="transmembrane region" description="Helical" evidence="1">
    <location>
        <begin position="68"/>
        <end position="89"/>
    </location>
</feature>
<feature type="transmembrane region" description="Helical" evidence="1">
    <location>
        <begin position="140"/>
        <end position="164"/>
    </location>
</feature>
<protein>
    <submittedName>
        <fullName evidence="2">Uncharacterized protein</fullName>
    </submittedName>
</protein>
<dbReference type="EMBL" id="JAKFGM010000002">
    <property type="protein sequence ID" value="MCF2514839.1"/>
    <property type="molecule type" value="Genomic_DNA"/>
</dbReference>
<feature type="transmembrane region" description="Helical" evidence="1">
    <location>
        <begin position="38"/>
        <end position="56"/>
    </location>
</feature>
<feature type="transmembrane region" description="Helical" evidence="1">
    <location>
        <begin position="7"/>
        <end position="26"/>
    </location>
</feature>
<keyword evidence="1" id="KW-1133">Transmembrane helix</keyword>
<proteinExistence type="predicted"/>
<dbReference type="AlphaFoldDB" id="A0A9X1TW29"/>
<keyword evidence="1" id="KW-0812">Transmembrane</keyword>
<evidence type="ECO:0000313" key="2">
    <source>
        <dbReference type="EMBL" id="MCF2514839.1"/>
    </source>
</evidence>
<gene>
    <name evidence="2" type="ORF">LVY65_07150</name>
</gene>
<evidence type="ECO:0000313" key="3">
    <source>
        <dbReference type="Proteomes" id="UP001139410"/>
    </source>
</evidence>
<dbReference type="RefSeq" id="WP_235067335.1">
    <property type="nucleotide sequence ID" value="NZ_JAKFGM010000002.1"/>
</dbReference>
<comment type="caution">
    <text evidence="2">The sequence shown here is derived from an EMBL/GenBank/DDBJ whole genome shotgun (WGS) entry which is preliminary data.</text>
</comment>
<feature type="transmembrane region" description="Helical" evidence="1">
    <location>
        <begin position="109"/>
        <end position="128"/>
    </location>
</feature>
<keyword evidence="3" id="KW-1185">Reference proteome</keyword>
<sequence length="268" mass="29768">MPYRKAWLYVLALLALTFVAFWPGYFAKLPAKLMAHHAHAASAVLWMILAILQSWTIHHDQFALHRKVGLATFILFPFFLVAGMWVIHVEATTLAGDFNSLEGRQIAQFGWFDPLANIGFALLFWAGLKYRHKVQLHARYMLATLLFVISPIGFRLLAIGIPFLRSDENFSYAMAGGNLIAFAIALYLYRQAPKHGRPFLIAAGFIAAQEITFETLGRLPAWAPMFASVSYINLPFLLLLTGIASVGIAWHGWVTGARPGSPKVALAA</sequence>
<name>A0A9X1TW29_9SPHN</name>
<feature type="transmembrane region" description="Helical" evidence="1">
    <location>
        <begin position="170"/>
        <end position="189"/>
    </location>
</feature>
<organism evidence="2 3">
    <name type="scientific">Sphingomonas cremea</name>
    <dbReference type="NCBI Taxonomy" id="2904799"/>
    <lineage>
        <taxon>Bacteria</taxon>
        <taxon>Pseudomonadati</taxon>
        <taxon>Pseudomonadota</taxon>
        <taxon>Alphaproteobacteria</taxon>
        <taxon>Sphingomonadales</taxon>
        <taxon>Sphingomonadaceae</taxon>
        <taxon>Sphingomonas</taxon>
    </lineage>
</organism>
<keyword evidence="1" id="KW-0472">Membrane</keyword>
<evidence type="ECO:0000256" key="1">
    <source>
        <dbReference type="SAM" id="Phobius"/>
    </source>
</evidence>
<feature type="transmembrane region" description="Helical" evidence="1">
    <location>
        <begin position="234"/>
        <end position="253"/>
    </location>
</feature>